<gene>
    <name evidence="1" type="ORF">EA752_14705</name>
</gene>
<organism evidence="1 2">
    <name type="scientific">Acinetobacter pittii</name>
    <name type="common">Acinetobacter genomosp. 3</name>
    <dbReference type="NCBI Taxonomy" id="48296"/>
    <lineage>
        <taxon>Bacteria</taxon>
        <taxon>Pseudomonadati</taxon>
        <taxon>Pseudomonadota</taxon>
        <taxon>Gammaproteobacteria</taxon>
        <taxon>Moraxellales</taxon>
        <taxon>Moraxellaceae</taxon>
        <taxon>Acinetobacter</taxon>
        <taxon>Acinetobacter calcoaceticus/baumannii complex</taxon>
    </lineage>
</organism>
<dbReference type="AlphaFoldDB" id="A0A3R9RUW0"/>
<dbReference type="RefSeq" id="WP_057073648.1">
    <property type="nucleotide sequence ID" value="NZ_BKDB01000010.1"/>
</dbReference>
<accession>A0A3R9RUW0</accession>
<protein>
    <submittedName>
        <fullName evidence="1">Uncharacterized protein</fullName>
    </submittedName>
</protein>
<sequence>MHRYIQEILNELEAQHENSVFMQWVEKILNDMHRIATEEANITNENKVNELQKRMNAALEIAEDLMQSMEMYPIGEKLGKLLKVPQPITFQAGDRVVIDSLIVSDRVLTIDEILEDGIILAGAFLPIRYLTQLRHAKPEEEATGYRNRLEGTEN</sequence>
<reference evidence="1 2" key="1">
    <citation type="submission" date="2018-10" db="EMBL/GenBank/DDBJ databases">
        <title>GWAS and RNA-Seq identify cryptic mechanisms of antimicrobial resistance in Acinetobacter baumannii.</title>
        <authorList>
            <person name="Sahl J.W."/>
        </authorList>
    </citation>
    <scope>NUCLEOTIDE SEQUENCE [LARGE SCALE GENOMIC DNA]</scope>
    <source>
        <strain evidence="1 2">TG41884</strain>
    </source>
</reference>
<proteinExistence type="predicted"/>
<name>A0A3R9RUW0_ACIPI</name>
<dbReference type="EMBL" id="RFEW01000012">
    <property type="protein sequence ID" value="RSO57866.1"/>
    <property type="molecule type" value="Genomic_DNA"/>
</dbReference>
<evidence type="ECO:0000313" key="1">
    <source>
        <dbReference type="EMBL" id="RSO57866.1"/>
    </source>
</evidence>
<evidence type="ECO:0000313" key="2">
    <source>
        <dbReference type="Proteomes" id="UP000271320"/>
    </source>
</evidence>
<dbReference type="Proteomes" id="UP000271320">
    <property type="component" value="Unassembled WGS sequence"/>
</dbReference>
<comment type="caution">
    <text evidence="1">The sequence shown here is derived from an EMBL/GenBank/DDBJ whole genome shotgun (WGS) entry which is preliminary data.</text>
</comment>